<comment type="caution">
    <text evidence="2">The sequence shown here is derived from an EMBL/GenBank/DDBJ whole genome shotgun (WGS) entry which is preliminary data.</text>
</comment>
<reference evidence="2 3" key="1">
    <citation type="submission" date="2020-06" db="EMBL/GenBank/DDBJ databases">
        <authorList>
            <person name="Chanama M."/>
        </authorList>
    </citation>
    <scope>NUCLEOTIDE SEQUENCE [LARGE SCALE GENOMIC DNA]</scope>
    <source>
        <strain evidence="2 3">TBRC6557</strain>
    </source>
</reference>
<evidence type="ECO:0000313" key="2">
    <source>
        <dbReference type="EMBL" id="NUW43620.1"/>
    </source>
</evidence>
<name>A0A7Y6IT03_9ACTN</name>
<gene>
    <name evidence="2" type="ORF">HT134_26320</name>
</gene>
<protein>
    <recommendedName>
        <fullName evidence="1">MftR C-terminal domain-containing protein</fullName>
    </recommendedName>
</protein>
<dbReference type="RefSeq" id="WP_175603473.1">
    <property type="nucleotide sequence ID" value="NZ_JABWGO010000007.1"/>
</dbReference>
<accession>A0A7Y6IT03</accession>
<dbReference type="InterPro" id="IPR041347">
    <property type="entry name" value="MftR_C"/>
</dbReference>
<proteinExistence type="predicted"/>
<evidence type="ECO:0000259" key="1">
    <source>
        <dbReference type="Pfam" id="PF17754"/>
    </source>
</evidence>
<organism evidence="2 3">
    <name type="scientific">Nonomuraea rhodomycinica</name>
    <dbReference type="NCBI Taxonomy" id="1712872"/>
    <lineage>
        <taxon>Bacteria</taxon>
        <taxon>Bacillati</taxon>
        <taxon>Actinomycetota</taxon>
        <taxon>Actinomycetes</taxon>
        <taxon>Streptosporangiales</taxon>
        <taxon>Streptosporangiaceae</taxon>
        <taxon>Nonomuraea</taxon>
    </lineage>
</organism>
<dbReference type="Proteomes" id="UP000546126">
    <property type="component" value="Unassembled WGS sequence"/>
</dbReference>
<feature type="domain" description="MftR C-terminal" evidence="1">
    <location>
        <begin position="29"/>
        <end position="129"/>
    </location>
</feature>
<dbReference type="Pfam" id="PF17754">
    <property type="entry name" value="TetR_C_14"/>
    <property type="match status" value="1"/>
</dbReference>
<dbReference type="Gene3D" id="1.10.357.10">
    <property type="entry name" value="Tetracycline Repressor, domain 2"/>
    <property type="match status" value="1"/>
</dbReference>
<evidence type="ECO:0000313" key="3">
    <source>
        <dbReference type="Proteomes" id="UP000546126"/>
    </source>
</evidence>
<keyword evidence="3" id="KW-1185">Reference proteome</keyword>
<dbReference type="EMBL" id="JABWGO010000007">
    <property type="protein sequence ID" value="NUW43620.1"/>
    <property type="molecule type" value="Genomic_DNA"/>
</dbReference>
<dbReference type="AlphaFoldDB" id="A0A7Y6IT03"/>
<sequence>MVEKVQRQGGGHRRGGGRLAALVGAPLVTESDDPRPDAGWVAGLRLMTGHPALRGEFLEAGMAAERELAAAVAERTGADPERELHPRLVAGAVGVAISASTDLWLRLGPPASYADLLQDALDQATRGLPPAELRRPRRSG</sequence>